<dbReference type="AlphaFoldDB" id="A0A6C0CBK4"/>
<accession>A0A6C0CBK4</accession>
<proteinExistence type="predicted"/>
<sequence>MAEAKDKIEKIIASERKIEAEKQYERERPVREKANKCSFLLQRMQTLLQHPIDKDEYIHKQSEGGPSVSFPNDCANVREFFNEHNSLPSSKINFFESNNFSNVNIIKTYIDLSKDQIVYSLHVGVLGD</sequence>
<evidence type="ECO:0000313" key="1">
    <source>
        <dbReference type="EMBL" id="QHT00894.1"/>
    </source>
</evidence>
<protein>
    <submittedName>
        <fullName evidence="1">Uncharacterized protein</fullName>
    </submittedName>
</protein>
<reference evidence="1" key="1">
    <citation type="journal article" date="2020" name="Nature">
        <title>Giant virus diversity and host interactions through global metagenomics.</title>
        <authorList>
            <person name="Schulz F."/>
            <person name="Roux S."/>
            <person name="Paez-Espino D."/>
            <person name="Jungbluth S."/>
            <person name="Walsh D.A."/>
            <person name="Denef V.J."/>
            <person name="McMahon K.D."/>
            <person name="Konstantinidis K.T."/>
            <person name="Eloe-Fadrosh E.A."/>
            <person name="Kyrpides N.C."/>
            <person name="Woyke T."/>
        </authorList>
    </citation>
    <scope>NUCLEOTIDE SEQUENCE</scope>
    <source>
        <strain evidence="1">GVMAG-M-3300020192-26</strain>
    </source>
</reference>
<name>A0A6C0CBK4_9ZZZZ</name>
<organism evidence="1">
    <name type="scientific">viral metagenome</name>
    <dbReference type="NCBI Taxonomy" id="1070528"/>
    <lineage>
        <taxon>unclassified sequences</taxon>
        <taxon>metagenomes</taxon>
        <taxon>organismal metagenomes</taxon>
    </lineage>
</organism>
<dbReference type="EMBL" id="MN739360">
    <property type="protein sequence ID" value="QHT00894.1"/>
    <property type="molecule type" value="Genomic_DNA"/>
</dbReference>